<evidence type="ECO:0000256" key="7">
    <source>
        <dbReference type="ARBA" id="ARBA00023306"/>
    </source>
</evidence>
<comment type="similarity">
    <text evidence="8">Belongs to the Nibrin family.</text>
</comment>
<evidence type="ECO:0000256" key="3">
    <source>
        <dbReference type="ARBA" id="ARBA00022454"/>
    </source>
</evidence>
<dbReference type="SUPFAM" id="SSF52113">
    <property type="entry name" value="BRCT domain"/>
    <property type="match status" value="1"/>
</dbReference>
<sequence length="542" mass="59668">MVWVLVPVDALRGAKKHYIFARGAYKVGRKDCDIIVQTDSAVSRVHAEIVVDEMISHDPSCTGSRKSNSHVRVRDTSKFGTFINKEQGTKAVRLHNGEEATLRVDETVTFGTGNATFRFCFVPLIIFIKSSLLCEVSSTYQDTASSIGAIVTSNWSPKCTHALVSESSLVSLELIEAVLAKKFVVLADWFKVLAEKNIRAELPSCTSYVPSLNLDGNIVKIVEPKIRENFLEGYTFVLGSSDLYKFGDKIPLLLEIAGARFVSANGFSADNQTSADRENNRVILVICGESSSEFNHSRELSSLPTITDASLVAAILSGHLDSSVVMMPSILISSSHSTDETIVADSDVEIDTAASTHSVNNVESEIPQEICGRGNNHEKHGGEEDITKNTDASEIVNCSISLDKNNVSFTAKDVSSIINKLNKDGDSFSDRHENSDIIYSQELVVRNTTLPTAMRSGRESCVNFKCFRKSETVSGNSFRNLIPFSKDPYKESDYGKDQSNYMMEERKRKQLEAIAEELFNSEKPRKRAATAGTSLQALLARR</sequence>
<dbReference type="Gene3D" id="2.60.200.20">
    <property type="match status" value="1"/>
</dbReference>
<evidence type="ECO:0000256" key="2">
    <source>
        <dbReference type="ARBA" id="ARBA00004286"/>
    </source>
</evidence>
<dbReference type="PANTHER" id="PTHR12162:SF0">
    <property type="entry name" value="NIBRIN"/>
    <property type="match status" value="1"/>
</dbReference>
<dbReference type="InterPro" id="IPR000253">
    <property type="entry name" value="FHA_dom"/>
</dbReference>
<dbReference type="AlphaFoldDB" id="A0A2H9ZXS7"/>
<dbReference type="GO" id="GO:0030870">
    <property type="term" value="C:Mre11 complex"/>
    <property type="evidence" value="ECO:0007669"/>
    <property type="project" value="InterPro"/>
</dbReference>
<dbReference type="GO" id="GO:0003684">
    <property type="term" value="F:damaged DNA binding"/>
    <property type="evidence" value="ECO:0007669"/>
    <property type="project" value="TreeGrafter"/>
</dbReference>
<dbReference type="PROSITE" id="PS50006">
    <property type="entry name" value="FHA_DOMAIN"/>
    <property type="match status" value="1"/>
</dbReference>
<keyword evidence="5" id="KW-0234">DNA repair</keyword>
<evidence type="ECO:0000256" key="8">
    <source>
        <dbReference type="ARBA" id="ARBA00044757"/>
    </source>
</evidence>
<evidence type="ECO:0000256" key="9">
    <source>
        <dbReference type="SAM" id="MobiDB-lite"/>
    </source>
</evidence>
<evidence type="ECO:0000259" key="10">
    <source>
        <dbReference type="PROSITE" id="PS50006"/>
    </source>
</evidence>
<organism evidence="11 12">
    <name type="scientific">Apostasia shenzhenica</name>
    <dbReference type="NCBI Taxonomy" id="1088818"/>
    <lineage>
        <taxon>Eukaryota</taxon>
        <taxon>Viridiplantae</taxon>
        <taxon>Streptophyta</taxon>
        <taxon>Embryophyta</taxon>
        <taxon>Tracheophyta</taxon>
        <taxon>Spermatophyta</taxon>
        <taxon>Magnoliopsida</taxon>
        <taxon>Liliopsida</taxon>
        <taxon>Asparagales</taxon>
        <taxon>Orchidaceae</taxon>
        <taxon>Apostasioideae</taxon>
        <taxon>Apostasia</taxon>
    </lineage>
</organism>
<dbReference type="STRING" id="1088818.A0A2H9ZXS7"/>
<dbReference type="SUPFAM" id="SSF49879">
    <property type="entry name" value="SMAD/FHA domain"/>
    <property type="match status" value="1"/>
</dbReference>
<evidence type="ECO:0000313" key="12">
    <source>
        <dbReference type="Proteomes" id="UP000236161"/>
    </source>
</evidence>
<feature type="domain" description="FHA" evidence="10">
    <location>
        <begin position="18"/>
        <end position="88"/>
    </location>
</feature>
<evidence type="ECO:0000256" key="6">
    <source>
        <dbReference type="ARBA" id="ARBA00023242"/>
    </source>
</evidence>
<keyword evidence="3" id="KW-0158">Chromosome</keyword>
<dbReference type="Gene3D" id="3.40.50.10190">
    <property type="entry name" value="BRCT domain"/>
    <property type="match status" value="1"/>
</dbReference>
<keyword evidence="12" id="KW-1185">Reference proteome</keyword>
<keyword evidence="6" id="KW-0539">Nucleus</keyword>
<dbReference type="SMART" id="SM00240">
    <property type="entry name" value="FHA"/>
    <property type="match status" value="1"/>
</dbReference>
<dbReference type="EMBL" id="KZ452995">
    <property type="protein sequence ID" value="PKA48083.1"/>
    <property type="molecule type" value="Genomic_DNA"/>
</dbReference>
<keyword evidence="7" id="KW-0131">Cell cycle</keyword>
<dbReference type="Pfam" id="PF00498">
    <property type="entry name" value="FHA"/>
    <property type="match status" value="1"/>
</dbReference>
<dbReference type="GO" id="GO:0000724">
    <property type="term" value="P:double-strand break repair via homologous recombination"/>
    <property type="evidence" value="ECO:0007669"/>
    <property type="project" value="TreeGrafter"/>
</dbReference>
<reference evidence="11 12" key="1">
    <citation type="journal article" date="2017" name="Nature">
        <title>The Apostasia genome and the evolution of orchids.</title>
        <authorList>
            <person name="Zhang G.Q."/>
            <person name="Liu K.W."/>
            <person name="Li Z."/>
            <person name="Lohaus R."/>
            <person name="Hsiao Y.Y."/>
            <person name="Niu S.C."/>
            <person name="Wang J.Y."/>
            <person name="Lin Y.C."/>
            <person name="Xu Q."/>
            <person name="Chen L.J."/>
            <person name="Yoshida K."/>
            <person name="Fujiwara S."/>
            <person name="Wang Z.W."/>
            <person name="Zhang Y.Q."/>
            <person name="Mitsuda N."/>
            <person name="Wang M."/>
            <person name="Liu G.H."/>
            <person name="Pecoraro L."/>
            <person name="Huang H.X."/>
            <person name="Xiao X.J."/>
            <person name="Lin M."/>
            <person name="Wu X.Y."/>
            <person name="Wu W.L."/>
            <person name="Chen Y.Y."/>
            <person name="Chang S.B."/>
            <person name="Sakamoto S."/>
            <person name="Ohme-Takagi M."/>
            <person name="Yagi M."/>
            <person name="Zeng S.J."/>
            <person name="Shen C.Y."/>
            <person name="Yeh C.M."/>
            <person name="Luo Y.B."/>
            <person name="Tsai W.C."/>
            <person name="Van de Peer Y."/>
            <person name="Liu Z.J."/>
        </authorList>
    </citation>
    <scope>NUCLEOTIDE SEQUENCE [LARGE SCALE GENOMIC DNA]</scope>
    <source>
        <strain evidence="12">cv. Shenzhen</strain>
        <tissue evidence="11">Stem</tissue>
    </source>
</reference>
<dbReference type="FunFam" id="2.60.200.20:FF:000017">
    <property type="entry name" value="Nibrin"/>
    <property type="match status" value="1"/>
</dbReference>
<dbReference type="InterPro" id="IPR036420">
    <property type="entry name" value="BRCT_dom_sf"/>
</dbReference>
<evidence type="ECO:0000313" key="11">
    <source>
        <dbReference type="EMBL" id="PKA48083.1"/>
    </source>
</evidence>
<keyword evidence="4" id="KW-0227">DNA damage</keyword>
<dbReference type="InterPro" id="IPR040227">
    <property type="entry name" value="Nibrin-rel"/>
</dbReference>
<dbReference type="Proteomes" id="UP000236161">
    <property type="component" value="Unassembled WGS sequence"/>
</dbReference>
<protein>
    <recommendedName>
        <fullName evidence="10">FHA domain-containing protein</fullName>
    </recommendedName>
</protein>
<accession>A0A2H9ZXS7</accession>
<feature type="region of interest" description="Disordered" evidence="9">
    <location>
        <begin position="523"/>
        <end position="542"/>
    </location>
</feature>
<dbReference type="GO" id="GO:0005694">
    <property type="term" value="C:chromosome"/>
    <property type="evidence" value="ECO:0007669"/>
    <property type="project" value="UniProtKB-SubCell"/>
</dbReference>
<dbReference type="InterPro" id="IPR008984">
    <property type="entry name" value="SMAD_FHA_dom_sf"/>
</dbReference>
<evidence type="ECO:0000256" key="4">
    <source>
        <dbReference type="ARBA" id="ARBA00022763"/>
    </source>
</evidence>
<comment type="subcellular location">
    <subcellularLocation>
        <location evidence="2">Chromosome</location>
    </subcellularLocation>
    <subcellularLocation>
        <location evidence="1">Nucleus</location>
    </subcellularLocation>
</comment>
<evidence type="ECO:0000256" key="5">
    <source>
        <dbReference type="ARBA" id="ARBA00023204"/>
    </source>
</evidence>
<proteinExistence type="inferred from homology"/>
<gene>
    <name evidence="11" type="ORF">AXF42_Ash015846</name>
</gene>
<evidence type="ECO:0000256" key="1">
    <source>
        <dbReference type="ARBA" id="ARBA00004123"/>
    </source>
</evidence>
<dbReference type="PANTHER" id="PTHR12162">
    <property type="entry name" value="NIBRIN-RELATED"/>
    <property type="match status" value="1"/>
</dbReference>
<dbReference type="OrthoDB" id="552194at2759"/>
<dbReference type="GO" id="GO:0007095">
    <property type="term" value="P:mitotic G2 DNA damage checkpoint signaling"/>
    <property type="evidence" value="ECO:0007669"/>
    <property type="project" value="InterPro"/>
</dbReference>
<dbReference type="CDD" id="cd22667">
    <property type="entry name" value="FHA_NBN"/>
    <property type="match status" value="1"/>
</dbReference>
<name>A0A2H9ZXS7_9ASPA</name>